<name>A0ABW6PW14_9NOCA</name>
<reference evidence="2 3" key="1">
    <citation type="submission" date="2024-10" db="EMBL/GenBank/DDBJ databases">
        <title>The Natural Products Discovery Center: Release of the First 8490 Sequenced Strains for Exploring Actinobacteria Biosynthetic Diversity.</title>
        <authorList>
            <person name="Kalkreuter E."/>
            <person name="Kautsar S.A."/>
            <person name="Yang D."/>
            <person name="Bader C.D."/>
            <person name="Teijaro C.N."/>
            <person name="Fluegel L."/>
            <person name="Davis C.M."/>
            <person name="Simpson J.R."/>
            <person name="Lauterbach L."/>
            <person name="Steele A.D."/>
            <person name="Gui C."/>
            <person name="Meng S."/>
            <person name="Li G."/>
            <person name="Viehrig K."/>
            <person name="Ye F."/>
            <person name="Su P."/>
            <person name="Kiefer A.F."/>
            <person name="Nichols A."/>
            <person name="Cepeda A.J."/>
            <person name="Yan W."/>
            <person name="Fan B."/>
            <person name="Jiang Y."/>
            <person name="Adhikari A."/>
            <person name="Zheng C.-J."/>
            <person name="Schuster L."/>
            <person name="Cowan T.M."/>
            <person name="Smanski M.J."/>
            <person name="Chevrette M.G."/>
            <person name="De Carvalho L.P.S."/>
            <person name="Shen B."/>
        </authorList>
    </citation>
    <scope>NUCLEOTIDE SEQUENCE [LARGE SCALE GENOMIC DNA]</scope>
    <source>
        <strain evidence="2 3">NPDC004045</strain>
    </source>
</reference>
<dbReference type="Proteomes" id="UP001601444">
    <property type="component" value="Unassembled WGS sequence"/>
</dbReference>
<keyword evidence="3" id="KW-1185">Reference proteome</keyword>
<protein>
    <submittedName>
        <fullName evidence="2">Uncharacterized protein</fullName>
    </submittedName>
</protein>
<evidence type="ECO:0000256" key="1">
    <source>
        <dbReference type="SAM" id="MobiDB-lite"/>
    </source>
</evidence>
<gene>
    <name evidence="2" type="ORF">ACFYTF_27660</name>
</gene>
<evidence type="ECO:0000313" key="2">
    <source>
        <dbReference type="EMBL" id="MFF0546621.1"/>
    </source>
</evidence>
<dbReference type="EMBL" id="JBIAMX010000023">
    <property type="protein sequence ID" value="MFF0546621.1"/>
    <property type="molecule type" value="Genomic_DNA"/>
</dbReference>
<comment type="caution">
    <text evidence="2">The sequence shown here is derived from an EMBL/GenBank/DDBJ whole genome shotgun (WGS) entry which is preliminary data.</text>
</comment>
<feature type="region of interest" description="Disordered" evidence="1">
    <location>
        <begin position="161"/>
        <end position="194"/>
    </location>
</feature>
<sequence>MNKPADFVVLQMDRTAVYGRGDVEDMMDVLEVDRLRMRMSPAADRVQVWYVPDTVGPNPLSEQILTRLGYWDPAGWTGPIALTIRPEPFDTAAPFAADVRELVDEVVNTAGGVVTYANVSTTSPTVKAHTRIVVSARDRPADAAEVIEPQAGIAQAVNAALGDGGTGVESPDHPEADTAPPGHVHDTAIGPDFG</sequence>
<proteinExistence type="predicted"/>
<dbReference type="RefSeq" id="WP_280306173.1">
    <property type="nucleotide sequence ID" value="NZ_JBIAMX010000023.1"/>
</dbReference>
<organism evidence="2 3">
    <name type="scientific">Nocardia thailandica</name>
    <dbReference type="NCBI Taxonomy" id="257275"/>
    <lineage>
        <taxon>Bacteria</taxon>
        <taxon>Bacillati</taxon>
        <taxon>Actinomycetota</taxon>
        <taxon>Actinomycetes</taxon>
        <taxon>Mycobacteriales</taxon>
        <taxon>Nocardiaceae</taxon>
        <taxon>Nocardia</taxon>
    </lineage>
</organism>
<accession>A0ABW6PW14</accession>
<evidence type="ECO:0000313" key="3">
    <source>
        <dbReference type="Proteomes" id="UP001601444"/>
    </source>
</evidence>